<evidence type="ECO:0000313" key="2">
    <source>
        <dbReference type="EMBL" id="AMQ66675.1"/>
    </source>
</evidence>
<feature type="region of interest" description="Disordered" evidence="1">
    <location>
        <begin position="142"/>
        <end position="202"/>
    </location>
</feature>
<feature type="compositionally biased region" description="Basic and acidic residues" evidence="1">
    <location>
        <begin position="68"/>
        <end position="92"/>
    </location>
</feature>
<dbReference type="Proteomes" id="UP000224134">
    <property type="component" value="Segment"/>
</dbReference>
<evidence type="ECO:0000256" key="1">
    <source>
        <dbReference type="SAM" id="MobiDB-lite"/>
    </source>
</evidence>
<dbReference type="EMBL" id="KU665491">
    <property type="protein sequence ID" value="AMQ66675.1"/>
    <property type="molecule type" value="Genomic_DNA"/>
</dbReference>
<proteinExistence type="predicted"/>
<name>A0A142F1L8_9CAUD</name>
<organism evidence="2 3">
    <name type="scientific">Bacillus phage Mgbh1</name>
    <dbReference type="NCBI Taxonomy" id="1796993"/>
    <lineage>
        <taxon>Viruses</taxon>
        <taxon>Duplodnaviria</taxon>
        <taxon>Heunggongvirae</taxon>
        <taxon>Uroviricota</taxon>
        <taxon>Caudoviricetes</taxon>
        <taxon>Magadivirus</taxon>
        <taxon>Magadivirus Mgbh1</taxon>
    </lineage>
</organism>
<dbReference type="GeneID" id="40070719"/>
<feature type="region of interest" description="Disordered" evidence="1">
    <location>
        <begin position="14"/>
        <end position="92"/>
    </location>
</feature>
<sequence length="202" mass="22848">MEKRKFYLPLNLQFFSEPSDPSDGGQVGAANDPDDLSDPEGGDEGASKGGKPKIEFTPEQQAEVNRIIQDRLDRERKRREEDLEQKRLEEENEFKKLYEKTKKKLEEIEAERAEDKRNSIITKKLLAAGYKEDQIDRLSKYVEGEDESEISASISQLTEDIPPKSEPADPSAGPSGKHKETEPADGTEIGKELFAKIRGKKR</sequence>
<accession>A0A142F1L8</accession>
<dbReference type="KEGG" id="vg:40070719"/>
<protein>
    <submittedName>
        <fullName evidence="2">Capsid protein-like protein</fullName>
    </submittedName>
</protein>
<keyword evidence="3" id="KW-1185">Reference proteome</keyword>
<dbReference type="RefSeq" id="YP_009595161.1">
    <property type="nucleotide sequence ID" value="NC_041879.1"/>
</dbReference>
<feature type="compositionally biased region" description="Basic and acidic residues" evidence="1">
    <location>
        <begin position="177"/>
        <end position="195"/>
    </location>
</feature>
<reference evidence="2 3" key="1">
    <citation type="submission" date="2016-02" db="EMBL/GenBank/DDBJ databases">
        <title>Isolation and characterization of bacteriophages from East Africa Rift Valley soda lakes.</title>
        <authorList>
            <person name="van Zyl L.J."/>
            <person name="Nemavhulani S."/>
            <person name="Cowan D.A."/>
            <person name="Trindade M.I."/>
        </authorList>
    </citation>
    <scope>NUCLEOTIDE SEQUENCE [LARGE SCALE GENOMIC DNA]</scope>
</reference>
<feature type="compositionally biased region" description="Acidic residues" evidence="1">
    <location>
        <begin position="32"/>
        <end position="43"/>
    </location>
</feature>
<evidence type="ECO:0000313" key="3">
    <source>
        <dbReference type="Proteomes" id="UP000224134"/>
    </source>
</evidence>